<evidence type="ECO:0000313" key="1">
    <source>
        <dbReference type="EMBL" id="GBP51958.1"/>
    </source>
</evidence>
<dbReference type="AlphaFoldDB" id="A0A4C1WKJ0"/>
<protein>
    <submittedName>
        <fullName evidence="1">Uncharacterized protein</fullName>
    </submittedName>
</protein>
<proteinExistence type="predicted"/>
<reference evidence="1 2" key="1">
    <citation type="journal article" date="2019" name="Commun. Biol.">
        <title>The bagworm genome reveals a unique fibroin gene that provides high tensile strength.</title>
        <authorList>
            <person name="Kono N."/>
            <person name="Nakamura H."/>
            <person name="Ohtoshi R."/>
            <person name="Tomita M."/>
            <person name="Numata K."/>
            <person name="Arakawa K."/>
        </authorList>
    </citation>
    <scope>NUCLEOTIDE SEQUENCE [LARGE SCALE GENOMIC DNA]</scope>
</reference>
<sequence length="119" mass="12618">MSNFGDAFKIRSAGDILQWDVPFAAHALIHGAPSKSFHTSSRLQCSDGIGQVTSGHALMTYTTIGSAQLYRRCPIGRSPGELLVCVKCVGHRRASSGVIGLAEMSPDGTNNVRVFSAPD</sequence>
<evidence type="ECO:0000313" key="2">
    <source>
        <dbReference type="Proteomes" id="UP000299102"/>
    </source>
</evidence>
<keyword evidence="2" id="KW-1185">Reference proteome</keyword>
<accession>A0A4C1WKJ0</accession>
<name>A0A4C1WKJ0_EUMVA</name>
<comment type="caution">
    <text evidence="1">The sequence shown here is derived from an EMBL/GenBank/DDBJ whole genome shotgun (WGS) entry which is preliminary data.</text>
</comment>
<organism evidence="1 2">
    <name type="scientific">Eumeta variegata</name>
    <name type="common">Bagworm moth</name>
    <name type="synonym">Eumeta japonica</name>
    <dbReference type="NCBI Taxonomy" id="151549"/>
    <lineage>
        <taxon>Eukaryota</taxon>
        <taxon>Metazoa</taxon>
        <taxon>Ecdysozoa</taxon>
        <taxon>Arthropoda</taxon>
        <taxon>Hexapoda</taxon>
        <taxon>Insecta</taxon>
        <taxon>Pterygota</taxon>
        <taxon>Neoptera</taxon>
        <taxon>Endopterygota</taxon>
        <taxon>Lepidoptera</taxon>
        <taxon>Glossata</taxon>
        <taxon>Ditrysia</taxon>
        <taxon>Tineoidea</taxon>
        <taxon>Psychidae</taxon>
        <taxon>Oiketicinae</taxon>
        <taxon>Eumeta</taxon>
    </lineage>
</organism>
<dbReference type="Proteomes" id="UP000299102">
    <property type="component" value="Unassembled WGS sequence"/>
</dbReference>
<dbReference type="EMBL" id="BGZK01000592">
    <property type="protein sequence ID" value="GBP51958.1"/>
    <property type="molecule type" value="Genomic_DNA"/>
</dbReference>
<gene>
    <name evidence="1" type="ORF">EVAR_80053_1</name>
</gene>